<keyword evidence="1" id="KW-0732">Signal</keyword>
<evidence type="ECO:0000256" key="1">
    <source>
        <dbReference type="SAM" id="SignalP"/>
    </source>
</evidence>
<dbReference type="Proteomes" id="UP001058124">
    <property type="component" value="Unassembled WGS sequence"/>
</dbReference>
<sequence>MKWKRLTCFLLAMSASAALFGCKPSESELEQRAVEQFRTKLAAAQYHEIYLASSDMLRKKLTEVQLAEMLEATKLDLGSYQSANLRDRELTTYAKGLRLVRLTYGSAFSKRSGIEEGFAFEKTHRGLKLAGYWYKNAN</sequence>
<dbReference type="RefSeq" id="WP_134388922.1">
    <property type="nucleotide sequence ID" value="NZ_BRLH01000019.1"/>
</dbReference>
<protein>
    <recommendedName>
        <fullName evidence="4">Lipoprotein</fullName>
    </recommendedName>
</protein>
<evidence type="ECO:0000313" key="3">
    <source>
        <dbReference type="Proteomes" id="UP001058124"/>
    </source>
</evidence>
<name>A0AAV5N7Y5_9GAMM</name>
<dbReference type="AlphaFoldDB" id="A0AAV5N7Y5"/>
<feature type="signal peptide" evidence="1">
    <location>
        <begin position="1"/>
        <end position="17"/>
    </location>
</feature>
<comment type="caution">
    <text evidence="2">The sequence shown here is derived from an EMBL/GenBank/DDBJ whole genome shotgun (WGS) entry which is preliminary data.</text>
</comment>
<accession>A0AAV5N7Y5</accession>
<organism evidence="2 3">
    <name type="scientific">Leminorella grimontii</name>
    <dbReference type="NCBI Taxonomy" id="82981"/>
    <lineage>
        <taxon>Bacteria</taxon>
        <taxon>Pseudomonadati</taxon>
        <taxon>Pseudomonadota</taxon>
        <taxon>Gammaproteobacteria</taxon>
        <taxon>Enterobacterales</taxon>
        <taxon>Budviciaceae</taxon>
        <taxon>Leminorella</taxon>
    </lineage>
</organism>
<keyword evidence="3" id="KW-1185">Reference proteome</keyword>
<proteinExistence type="predicted"/>
<feature type="chain" id="PRO_5043697335" description="Lipoprotein" evidence="1">
    <location>
        <begin position="18"/>
        <end position="138"/>
    </location>
</feature>
<reference evidence="2" key="1">
    <citation type="submission" date="2022-06" db="EMBL/GenBank/DDBJ databases">
        <title>Draft genome sequences of Leminorella grimontii str. JCM5902.</title>
        <authorList>
            <person name="Wakabayashi Y."/>
            <person name="Kojima K."/>
        </authorList>
    </citation>
    <scope>NUCLEOTIDE SEQUENCE</scope>
    <source>
        <strain evidence="2">JCM 5902</strain>
    </source>
</reference>
<evidence type="ECO:0008006" key="4">
    <source>
        <dbReference type="Google" id="ProtNLM"/>
    </source>
</evidence>
<gene>
    <name evidence="2" type="ORF">SOASR030_36850</name>
</gene>
<evidence type="ECO:0000313" key="2">
    <source>
        <dbReference type="EMBL" id="GKX57573.1"/>
    </source>
</evidence>
<dbReference type="EMBL" id="BRLH01000019">
    <property type="protein sequence ID" value="GKX57573.1"/>
    <property type="molecule type" value="Genomic_DNA"/>
</dbReference>
<dbReference type="PROSITE" id="PS51257">
    <property type="entry name" value="PROKAR_LIPOPROTEIN"/>
    <property type="match status" value="1"/>
</dbReference>